<evidence type="ECO:0000313" key="3">
    <source>
        <dbReference type="Proteomes" id="UP001271007"/>
    </source>
</evidence>
<gene>
    <name evidence="2" type="ORF">LTR09_002004</name>
</gene>
<sequence>MQTSIAAGQQPADYYQQDAAPTPNQGVLTQQPAGSQNRSQHSQSMPDTASAGPVQAVPSHINAMSEHRQDGRSRPQSEIAPESSVSQQASRQSRGRASRQAEGIAPKAPSRARSVRGEVRGYHNPGETFLSASNEPLQPQAHARNRLPQDEFQGGIRPPLRQGLVRGEADDYYDPNQNFSTAAPSRVNARPQPQAPNPAEQRTDGAEHQHGRRRHRHRHRRPIDQEDHEYFIARSTIPRGPLGYVKGLLHLLLNKSHVKDHTAERLDLLNRARKYFNSGLISSVPGFKEKKGRFEEEMCVVTETLLYQERERSRASRTGDHTNHEHDRFGRLLRFGQVVDEQVGETVVVRFCVAVMVMFLVAVDALMVEQLVMLLDEVEEVEEVLREMGSSVEELLEEEEEDVEEEEPVEEVEDEPVEDVEPVDEDVLLVDDEVLLEEVLPETGSSVAEELVVVVSP</sequence>
<evidence type="ECO:0000313" key="2">
    <source>
        <dbReference type="EMBL" id="KAK3056966.1"/>
    </source>
</evidence>
<dbReference type="AlphaFoldDB" id="A0AAJ0GG88"/>
<feature type="compositionally biased region" description="Polar residues" evidence="1">
    <location>
        <begin position="22"/>
        <end position="47"/>
    </location>
</feature>
<feature type="compositionally biased region" description="Low complexity" evidence="1">
    <location>
        <begin position="1"/>
        <end position="21"/>
    </location>
</feature>
<feature type="region of interest" description="Disordered" evidence="1">
    <location>
        <begin position="1"/>
        <end position="142"/>
    </location>
</feature>
<comment type="caution">
    <text evidence="2">The sequence shown here is derived from an EMBL/GenBank/DDBJ whole genome shotgun (WGS) entry which is preliminary data.</text>
</comment>
<feature type="compositionally biased region" description="Acidic residues" evidence="1">
    <location>
        <begin position="394"/>
        <end position="423"/>
    </location>
</feature>
<evidence type="ECO:0000256" key="1">
    <source>
        <dbReference type="SAM" id="MobiDB-lite"/>
    </source>
</evidence>
<feature type="compositionally biased region" description="Low complexity" evidence="1">
    <location>
        <begin position="83"/>
        <end position="92"/>
    </location>
</feature>
<feature type="region of interest" description="Disordered" evidence="1">
    <location>
        <begin position="169"/>
        <end position="221"/>
    </location>
</feature>
<feature type="compositionally biased region" description="Basic and acidic residues" evidence="1">
    <location>
        <begin position="65"/>
        <end position="75"/>
    </location>
</feature>
<proteinExistence type="predicted"/>
<dbReference type="Proteomes" id="UP001271007">
    <property type="component" value="Unassembled WGS sequence"/>
</dbReference>
<feature type="region of interest" description="Disordered" evidence="1">
    <location>
        <begin position="393"/>
        <end position="423"/>
    </location>
</feature>
<reference evidence="2" key="1">
    <citation type="submission" date="2023-04" db="EMBL/GenBank/DDBJ databases">
        <title>Black Yeasts Isolated from many extreme environments.</title>
        <authorList>
            <person name="Coleine C."/>
            <person name="Stajich J.E."/>
            <person name="Selbmann L."/>
        </authorList>
    </citation>
    <scope>NUCLEOTIDE SEQUENCE</scope>
    <source>
        <strain evidence="2">CCFEE 5312</strain>
    </source>
</reference>
<keyword evidence="3" id="KW-1185">Reference proteome</keyword>
<protein>
    <submittedName>
        <fullName evidence="2">Uncharacterized protein</fullName>
    </submittedName>
</protein>
<dbReference type="EMBL" id="JAWDJX010000004">
    <property type="protein sequence ID" value="KAK3056966.1"/>
    <property type="molecule type" value="Genomic_DNA"/>
</dbReference>
<feature type="compositionally biased region" description="Basic residues" evidence="1">
    <location>
        <begin position="210"/>
        <end position="221"/>
    </location>
</feature>
<name>A0AAJ0GG88_9PEZI</name>
<feature type="compositionally biased region" description="Low complexity" evidence="1">
    <location>
        <begin position="188"/>
        <end position="200"/>
    </location>
</feature>
<organism evidence="2 3">
    <name type="scientific">Extremus antarcticus</name>
    <dbReference type="NCBI Taxonomy" id="702011"/>
    <lineage>
        <taxon>Eukaryota</taxon>
        <taxon>Fungi</taxon>
        <taxon>Dikarya</taxon>
        <taxon>Ascomycota</taxon>
        <taxon>Pezizomycotina</taxon>
        <taxon>Dothideomycetes</taxon>
        <taxon>Dothideomycetidae</taxon>
        <taxon>Mycosphaerellales</taxon>
        <taxon>Extremaceae</taxon>
        <taxon>Extremus</taxon>
    </lineage>
</organism>
<accession>A0AAJ0GG88</accession>